<dbReference type="KEGG" id="nnu:104599157"/>
<dbReference type="Gene3D" id="3.30.900.20">
    <property type="match status" value="1"/>
</dbReference>
<dbReference type="RefSeq" id="XP_010259868.1">
    <property type="nucleotide sequence ID" value="XM_010261566.2"/>
</dbReference>
<proteinExistence type="predicted"/>
<accession>A0A1U8A135</accession>
<dbReference type="Proteomes" id="UP000189703">
    <property type="component" value="Unplaced"/>
</dbReference>
<evidence type="ECO:0000313" key="1">
    <source>
        <dbReference type="Proteomes" id="UP000189703"/>
    </source>
</evidence>
<organism evidence="1 2">
    <name type="scientific">Nelumbo nucifera</name>
    <name type="common">Sacred lotus</name>
    <dbReference type="NCBI Taxonomy" id="4432"/>
    <lineage>
        <taxon>Eukaryota</taxon>
        <taxon>Viridiplantae</taxon>
        <taxon>Streptophyta</taxon>
        <taxon>Embryophyta</taxon>
        <taxon>Tracheophyta</taxon>
        <taxon>Spermatophyta</taxon>
        <taxon>Magnoliopsida</taxon>
        <taxon>Proteales</taxon>
        <taxon>Nelumbonaceae</taxon>
        <taxon>Nelumbo</taxon>
    </lineage>
</organism>
<dbReference type="OMA" id="VLFMHQQ"/>
<dbReference type="GO" id="GO:0007096">
    <property type="term" value="P:regulation of exit from mitosis"/>
    <property type="evidence" value="ECO:0007669"/>
    <property type="project" value="InterPro"/>
</dbReference>
<gene>
    <name evidence="2" type="primary">LOC104599157</name>
</gene>
<dbReference type="OrthoDB" id="768308at2759"/>
<dbReference type="InterPro" id="IPR009511">
    <property type="entry name" value="MAD1/Cdc20-bound-Mad2-bd"/>
</dbReference>
<sequence>MESIEIETAAQSLERSVVFHVVKEMVGFVLYMHQQIPAILQDLSHEYDTLQEELKSLDLVRTQTNVKASSQRKHIGNMREVKQGIKKLGKLMNSIFSLQTAIQLMLNEIPDIHEIILILGASPLRPKYVYEMCFSCGKSFQGSVNDFSKSKTAETLSRKVIRSLISKGAGSSTYAGPMKLFLLVKAPSTFSLPLHFLPKRDYRYSKKISPFRLCIRCRTHDQDMDASHNDPVASQTASYTSIPDSTGNNLIWFQCKHTIKGLASRTPLEE</sequence>
<evidence type="ECO:0000313" key="2">
    <source>
        <dbReference type="RefSeq" id="XP_010259868.1"/>
    </source>
</evidence>
<keyword evidence="1" id="KW-1185">Reference proteome</keyword>
<dbReference type="GO" id="GO:0005634">
    <property type="term" value="C:nucleus"/>
    <property type="evidence" value="ECO:0000318"/>
    <property type="project" value="GO_Central"/>
</dbReference>
<dbReference type="AlphaFoldDB" id="A0A1U8A135"/>
<dbReference type="InterPro" id="IPR053729">
    <property type="entry name" value="MAD2L1BP_domain_sf"/>
</dbReference>
<reference evidence="2" key="1">
    <citation type="submission" date="2025-08" db="UniProtKB">
        <authorList>
            <consortium name="RefSeq"/>
        </authorList>
    </citation>
    <scope>IDENTIFICATION</scope>
</reference>
<protein>
    <submittedName>
        <fullName evidence="2">Uncharacterized protein LOC104599157</fullName>
    </submittedName>
</protein>
<name>A0A1U8A135_NELNU</name>
<dbReference type="PANTHER" id="PTHR15681">
    <property type="entry name" value="MAD2L1-BINDING PROTEIN"/>
    <property type="match status" value="1"/>
</dbReference>
<dbReference type="PANTHER" id="PTHR15681:SF1">
    <property type="entry name" value="MAD2L1-BINDING PROTEIN"/>
    <property type="match status" value="1"/>
</dbReference>
<dbReference type="GeneID" id="104599157"/>
<dbReference type="eggNOG" id="ENOG502QQ77">
    <property type="taxonomic scope" value="Eukaryota"/>
</dbReference>